<evidence type="ECO:0000313" key="3">
    <source>
        <dbReference type="EMBL" id="MXP21729.1"/>
    </source>
</evidence>
<dbReference type="Proteomes" id="UP000475545">
    <property type="component" value="Unassembled WGS sequence"/>
</dbReference>
<keyword evidence="3" id="KW-0808">Transferase</keyword>
<dbReference type="Pfam" id="PF00535">
    <property type="entry name" value="Glycos_transf_2"/>
    <property type="match status" value="1"/>
</dbReference>
<proteinExistence type="predicted"/>
<dbReference type="InterPro" id="IPR029044">
    <property type="entry name" value="Nucleotide-diphossugar_trans"/>
</dbReference>
<dbReference type="RefSeq" id="WP_160901884.1">
    <property type="nucleotide sequence ID" value="NZ_CP102850.1"/>
</dbReference>
<dbReference type="SUPFAM" id="SSF53448">
    <property type="entry name" value="Nucleotide-diphospho-sugar transferases"/>
    <property type="match status" value="1"/>
</dbReference>
<organism evidence="3 4">
    <name type="scientific">Gordonia mangrovi</name>
    <dbReference type="NCBI Taxonomy" id="2665643"/>
    <lineage>
        <taxon>Bacteria</taxon>
        <taxon>Bacillati</taxon>
        <taxon>Actinomycetota</taxon>
        <taxon>Actinomycetes</taxon>
        <taxon>Mycobacteriales</taxon>
        <taxon>Gordoniaceae</taxon>
        <taxon>Gordonia</taxon>
    </lineage>
</organism>
<dbReference type="GO" id="GO:0016740">
    <property type="term" value="F:transferase activity"/>
    <property type="evidence" value="ECO:0007669"/>
    <property type="project" value="UniProtKB-KW"/>
</dbReference>
<dbReference type="PANTHER" id="PTHR43646:SF3">
    <property type="entry name" value="SLR1566 PROTEIN"/>
    <property type="match status" value="1"/>
</dbReference>
<keyword evidence="1" id="KW-0472">Membrane</keyword>
<feature type="transmembrane region" description="Helical" evidence="1">
    <location>
        <begin position="272"/>
        <end position="294"/>
    </location>
</feature>
<dbReference type="PANTHER" id="PTHR43646">
    <property type="entry name" value="GLYCOSYLTRANSFERASE"/>
    <property type="match status" value="1"/>
</dbReference>
<keyword evidence="1" id="KW-0812">Transmembrane</keyword>
<dbReference type="InterPro" id="IPR001173">
    <property type="entry name" value="Glyco_trans_2-like"/>
</dbReference>
<evidence type="ECO:0000313" key="4">
    <source>
        <dbReference type="Proteomes" id="UP000475545"/>
    </source>
</evidence>
<protein>
    <submittedName>
        <fullName evidence="3">Glycosyltransferase</fullName>
    </submittedName>
</protein>
<gene>
    <name evidence="3" type="ORF">GIY30_10255</name>
</gene>
<sequence>MRTTVLVASTGAAASLALTLDNARRIRRPDPMVVVVPEPLTVLVPVRDEVDDVGGCLAALRVAADRWPGPIRILVLDDESTDGTDRVLAELAQADERIEVMRGTPTPPGWLGKSWACEQLSRNAETGILVFVDADVRVAPDALVASAALLRATGLDLLSPYPRQHADGPAERLVQPLLQWSWMSTLPLGLAERSSRPSMSAANGQFLVVDAAAYRRAGGHVAVRAEVLEDIALLRAVKRSGGRGVAADGSAVASCHMYHGWREVRAGYRKSLWSAFGSVPGTVAVVALLNLLYVVPPIAALRGSRVGLLGYLLGVASRVISARSTGGRSWPDALAHPISILTFTALTADSVVARRTGRLTWKGRTISGPTR</sequence>
<feature type="domain" description="Glycosyltransferase 2-like" evidence="2">
    <location>
        <begin position="41"/>
        <end position="165"/>
    </location>
</feature>
<keyword evidence="1" id="KW-1133">Transmembrane helix</keyword>
<evidence type="ECO:0000256" key="1">
    <source>
        <dbReference type="SAM" id="Phobius"/>
    </source>
</evidence>
<reference evidence="3 4" key="1">
    <citation type="submission" date="2019-11" db="EMBL/GenBank/DDBJ databases">
        <title>Gordonia sp. nov., a novel actinobacterium isolated from mangrove soil in Hainan.</title>
        <authorList>
            <person name="Huang X."/>
            <person name="Xie Y."/>
            <person name="Chu X."/>
            <person name="Xiao K."/>
        </authorList>
    </citation>
    <scope>NUCLEOTIDE SEQUENCE [LARGE SCALE GENOMIC DNA]</scope>
    <source>
        <strain evidence="3 4">HNM0687</strain>
    </source>
</reference>
<evidence type="ECO:0000259" key="2">
    <source>
        <dbReference type="Pfam" id="PF00535"/>
    </source>
</evidence>
<dbReference type="AlphaFoldDB" id="A0A6L7GP96"/>
<name>A0A6L7GP96_9ACTN</name>
<dbReference type="Gene3D" id="3.90.550.10">
    <property type="entry name" value="Spore Coat Polysaccharide Biosynthesis Protein SpsA, Chain A"/>
    <property type="match status" value="1"/>
</dbReference>
<feature type="transmembrane region" description="Helical" evidence="1">
    <location>
        <begin position="306"/>
        <end position="322"/>
    </location>
</feature>
<accession>A0A6L7GP96</accession>
<comment type="caution">
    <text evidence="3">The sequence shown here is derived from an EMBL/GenBank/DDBJ whole genome shotgun (WGS) entry which is preliminary data.</text>
</comment>
<keyword evidence="4" id="KW-1185">Reference proteome</keyword>
<dbReference type="EMBL" id="WMBR01000002">
    <property type="protein sequence ID" value="MXP21729.1"/>
    <property type="molecule type" value="Genomic_DNA"/>
</dbReference>